<organism evidence="1 2">
    <name type="scientific">Aphanomyces astaci</name>
    <name type="common">Crayfish plague agent</name>
    <dbReference type="NCBI Taxonomy" id="112090"/>
    <lineage>
        <taxon>Eukaryota</taxon>
        <taxon>Sar</taxon>
        <taxon>Stramenopiles</taxon>
        <taxon>Oomycota</taxon>
        <taxon>Saprolegniomycetes</taxon>
        <taxon>Saprolegniales</taxon>
        <taxon>Verrucalvaceae</taxon>
        <taxon>Aphanomyces</taxon>
    </lineage>
</organism>
<dbReference type="Proteomes" id="UP000284702">
    <property type="component" value="Unassembled WGS sequence"/>
</dbReference>
<dbReference type="InterPro" id="IPR009783">
    <property type="entry name" value="DUF1348"/>
</dbReference>
<gene>
    <name evidence="1" type="ORF">B5M09_000592</name>
</gene>
<dbReference type="Gene3D" id="3.10.450.50">
    <property type="match status" value="1"/>
</dbReference>
<proteinExistence type="predicted"/>
<evidence type="ECO:0000313" key="1">
    <source>
        <dbReference type="EMBL" id="RQM28265.1"/>
    </source>
</evidence>
<dbReference type="SUPFAM" id="SSF54427">
    <property type="entry name" value="NTF2-like"/>
    <property type="match status" value="1"/>
</dbReference>
<dbReference type="PANTHER" id="PTHR31757:SF0">
    <property type="entry name" value="SLL0781 PROTEIN"/>
    <property type="match status" value="1"/>
</dbReference>
<accession>A0A425DG93</accession>
<dbReference type="InterPro" id="IPR032710">
    <property type="entry name" value="NTF2-like_dom_sf"/>
</dbReference>
<dbReference type="Pfam" id="PF07080">
    <property type="entry name" value="DUF1348"/>
    <property type="match status" value="1"/>
</dbReference>
<name>A0A425DG93_APHAT</name>
<dbReference type="EMBL" id="MZMZ02001819">
    <property type="protein sequence ID" value="RQM28265.1"/>
    <property type="molecule type" value="Genomic_DNA"/>
</dbReference>
<evidence type="ECO:0000313" key="2">
    <source>
        <dbReference type="Proteomes" id="UP000284702"/>
    </source>
</evidence>
<dbReference type="AlphaFoldDB" id="A0A425DG93"/>
<keyword evidence="2" id="KW-1185">Reference proteome</keyword>
<protein>
    <recommendedName>
        <fullName evidence="3">DUF4440 domain-containing protein</fullName>
    </recommendedName>
</protein>
<comment type="caution">
    <text evidence="1">The sequence shown here is derived from an EMBL/GenBank/DDBJ whole genome shotgun (WGS) entry which is preliminary data.</text>
</comment>
<dbReference type="VEuPathDB" id="FungiDB:H257_04980"/>
<reference evidence="1" key="1">
    <citation type="submission" date="2018-07" db="EMBL/GenBank/DDBJ databases">
        <title>Annotation of Aphanomyces astaci genome assembly.</title>
        <authorList>
            <person name="Studholme D.J."/>
        </authorList>
    </citation>
    <scope>NUCLEOTIDE SEQUENCE [LARGE SCALE GENOMIC DNA]</scope>
    <source>
        <strain evidence="1">Pc</strain>
    </source>
</reference>
<evidence type="ECO:0008006" key="3">
    <source>
        <dbReference type="Google" id="ProtNLM"/>
    </source>
</evidence>
<sequence length="209" mass="24165">MLHFDWFVSKMLRSSKVQIIKIDHNSFIMAQKKALWSSLATLNKLTSSAKSTLYTLETSKGPLEGFAVHGETPRAPFPPFTAETALQKVKAAEDAWNSRDAERVSLAYTPDTVWRNRDQIFVGRAAVVDFLRSKWALETNYTLVKNLWCHDHNRIAVRFTYEYQRVSDGQWFRCHGNELWQFDDQGFMQHRDMSGNDVPIAASDRIYVN</sequence>
<dbReference type="PANTHER" id="PTHR31757">
    <property type="entry name" value="SLL0781 PROTEIN"/>
    <property type="match status" value="1"/>
</dbReference>